<dbReference type="Proteomes" id="UP000018208">
    <property type="component" value="Unassembled WGS sequence"/>
</dbReference>
<dbReference type="RefSeq" id="XP_067763193.1">
    <property type="nucleotide sequence ID" value="XM_067910437.1"/>
</dbReference>
<name>A0A9P8RX65_9EUKA</name>
<accession>A0A9P8RX65</accession>
<gene>
    <name evidence="1" type="ORF">SS50377_26630</name>
</gene>
<keyword evidence="2" id="KW-1185">Reference proteome</keyword>
<proteinExistence type="predicted"/>
<comment type="caution">
    <text evidence="1">The sequence shown here is derived from an EMBL/GenBank/DDBJ whole genome shotgun (WGS) entry which is preliminary data.</text>
</comment>
<organism evidence="1 2">
    <name type="scientific">Spironucleus salmonicida</name>
    <dbReference type="NCBI Taxonomy" id="348837"/>
    <lineage>
        <taxon>Eukaryota</taxon>
        <taxon>Metamonada</taxon>
        <taxon>Diplomonadida</taxon>
        <taxon>Hexamitidae</taxon>
        <taxon>Hexamitinae</taxon>
        <taxon>Spironucleus</taxon>
    </lineage>
</organism>
<dbReference type="GeneID" id="94300653"/>
<evidence type="ECO:0000313" key="1">
    <source>
        <dbReference type="EMBL" id="KAH0572420.1"/>
    </source>
</evidence>
<reference evidence="1 2" key="1">
    <citation type="journal article" date="2014" name="PLoS Genet.">
        <title>The Genome of Spironucleus salmonicida Highlights a Fish Pathogen Adapted to Fluctuating Environments.</title>
        <authorList>
            <person name="Xu F."/>
            <person name="Jerlstrom-Hultqvist J."/>
            <person name="Einarsson E."/>
            <person name="Astvaldsson A."/>
            <person name="Svard S.G."/>
            <person name="Andersson J.O."/>
        </authorList>
    </citation>
    <scope>NUCLEOTIDE SEQUENCE [LARGE SCALE GENOMIC DNA]</scope>
    <source>
        <strain evidence="1 2">ATCC 50377</strain>
    </source>
</reference>
<sequence length="117" mass="13563">MMFAYKLVHKLNIAHIYYNKILGFKMIPPMPTPLRFGCPARPSHALHHISRTSANESFKQHAVQAPIPRPARFKLDLQKQRQVSDLLLEEENSFELLLSPVHSRKTAWMEYRAGKAQ</sequence>
<evidence type="ECO:0000313" key="2">
    <source>
        <dbReference type="Proteomes" id="UP000018208"/>
    </source>
</evidence>
<dbReference type="EMBL" id="AUWU02000006">
    <property type="protein sequence ID" value="KAH0572420.1"/>
    <property type="molecule type" value="Genomic_DNA"/>
</dbReference>
<protein>
    <submittedName>
        <fullName evidence="1">Uncharacterized protein</fullName>
    </submittedName>
</protein>
<dbReference type="KEGG" id="ssao:94300653"/>
<dbReference type="AlphaFoldDB" id="A0A9P8RX65"/>